<evidence type="ECO:0000313" key="4">
    <source>
        <dbReference type="EMBL" id="HIU35144.1"/>
    </source>
</evidence>
<accession>A0A9D1IFX2</accession>
<feature type="transmembrane region" description="Helical" evidence="2">
    <location>
        <begin position="176"/>
        <end position="198"/>
    </location>
</feature>
<evidence type="ECO:0000313" key="5">
    <source>
        <dbReference type="Proteomes" id="UP000824071"/>
    </source>
</evidence>
<feature type="transmembrane region" description="Helical" evidence="2">
    <location>
        <begin position="288"/>
        <end position="308"/>
    </location>
</feature>
<dbReference type="SUPFAM" id="SSF47413">
    <property type="entry name" value="lambda repressor-like DNA-binding domains"/>
    <property type="match status" value="1"/>
</dbReference>
<feature type="transmembrane region" description="Helical" evidence="2">
    <location>
        <begin position="204"/>
        <end position="227"/>
    </location>
</feature>
<evidence type="ECO:0000256" key="2">
    <source>
        <dbReference type="SAM" id="Phobius"/>
    </source>
</evidence>
<reference evidence="4" key="1">
    <citation type="submission" date="2020-10" db="EMBL/GenBank/DDBJ databases">
        <authorList>
            <person name="Gilroy R."/>
        </authorList>
    </citation>
    <scope>NUCLEOTIDE SEQUENCE</scope>
    <source>
        <strain evidence="4">ChiGjej1B1-19959</strain>
    </source>
</reference>
<feature type="transmembrane region" description="Helical" evidence="2">
    <location>
        <begin position="435"/>
        <end position="452"/>
    </location>
</feature>
<feature type="transmembrane region" description="Helical" evidence="2">
    <location>
        <begin position="458"/>
        <end position="477"/>
    </location>
</feature>
<sequence length="502" mass="54749">MAKVAKSLRRLRTERGWTQEQLAEQLHVTRQAVSNWETGKTQPDIDTLTAVAALFETDLETLIYGSRKNVGTDEPVQDNRIRIVLAVLGSLFVGVGLVLIFVNFWRDFPTALQAVFAVLPILIGQAAAAFVYLKKRDSVLFREGAAVLWFVGVIATVALVNSVFEIHCGFQTCLLFDIVLCLPVLWLFASAAMLPVYLGMTLCWFVAGGQTLLPGVLLLFGILLVLLFYKDRTDARYRFVVWMAALAAAAFWLLSLFTRTDSTSNIFPFLLPPFLALLLLDREQNWRLPFAPLGVLGCSALEILYSVFGWESPLIGHLGSSGETGLSLFGSEQPSARETWVPEFPSASTQEGETLYILLAVSLVLIAACAVLRRSTFEENMPKVLAAACAGGTFLFALVGTGLDATGWLLGCVLGAIGFGAALLWSGIQNMRLTYVNLGLLVLFAQCIQLLLQLHIHILFLGIVLVAFGALLIGINVKLTRDRQEQEAAEAAEAASETEADA</sequence>
<organism evidence="4 5">
    <name type="scientific">Candidatus Fimenecus excrementigallinarum</name>
    <dbReference type="NCBI Taxonomy" id="2840816"/>
    <lineage>
        <taxon>Bacteria</taxon>
        <taxon>Bacillati</taxon>
        <taxon>Bacillota</taxon>
        <taxon>Clostridia</taxon>
        <taxon>Candidatus Fimenecus</taxon>
    </lineage>
</organism>
<feature type="transmembrane region" description="Helical" evidence="2">
    <location>
        <begin position="408"/>
        <end position="428"/>
    </location>
</feature>
<evidence type="ECO:0000256" key="1">
    <source>
        <dbReference type="ARBA" id="ARBA00023125"/>
    </source>
</evidence>
<dbReference type="InterPro" id="IPR010982">
    <property type="entry name" value="Lambda_DNA-bd_dom_sf"/>
</dbReference>
<feature type="transmembrane region" description="Helical" evidence="2">
    <location>
        <begin position="114"/>
        <end position="133"/>
    </location>
</feature>
<feature type="transmembrane region" description="Helical" evidence="2">
    <location>
        <begin position="384"/>
        <end position="402"/>
    </location>
</feature>
<dbReference type="InterPro" id="IPR018677">
    <property type="entry name" value="DUF2157"/>
</dbReference>
<dbReference type="SMART" id="SM00530">
    <property type="entry name" value="HTH_XRE"/>
    <property type="match status" value="1"/>
</dbReference>
<dbReference type="PANTHER" id="PTHR46558">
    <property type="entry name" value="TRACRIPTIONAL REGULATORY PROTEIN-RELATED-RELATED"/>
    <property type="match status" value="1"/>
</dbReference>
<dbReference type="Proteomes" id="UP000824071">
    <property type="component" value="Unassembled WGS sequence"/>
</dbReference>
<dbReference type="PANTHER" id="PTHR46558:SF4">
    <property type="entry name" value="DNA-BIDING PHAGE PROTEIN"/>
    <property type="match status" value="1"/>
</dbReference>
<dbReference type="CDD" id="cd00093">
    <property type="entry name" value="HTH_XRE"/>
    <property type="match status" value="1"/>
</dbReference>
<feature type="transmembrane region" description="Helical" evidence="2">
    <location>
        <begin position="81"/>
        <end position="102"/>
    </location>
</feature>
<protein>
    <submittedName>
        <fullName evidence="4">DUF2157 domain-containing protein</fullName>
    </submittedName>
</protein>
<dbReference type="Pfam" id="PF01381">
    <property type="entry name" value="HTH_3"/>
    <property type="match status" value="1"/>
</dbReference>
<dbReference type="GO" id="GO:0003677">
    <property type="term" value="F:DNA binding"/>
    <property type="evidence" value="ECO:0007669"/>
    <property type="project" value="UniProtKB-KW"/>
</dbReference>
<feature type="transmembrane region" description="Helical" evidence="2">
    <location>
        <begin position="239"/>
        <end position="257"/>
    </location>
</feature>
<keyword evidence="2" id="KW-0812">Transmembrane</keyword>
<keyword evidence="2" id="KW-1133">Transmembrane helix</keyword>
<reference evidence="4" key="2">
    <citation type="journal article" date="2021" name="PeerJ">
        <title>Extensive microbial diversity within the chicken gut microbiome revealed by metagenomics and culture.</title>
        <authorList>
            <person name="Gilroy R."/>
            <person name="Ravi A."/>
            <person name="Getino M."/>
            <person name="Pursley I."/>
            <person name="Horton D.L."/>
            <person name="Alikhan N.F."/>
            <person name="Baker D."/>
            <person name="Gharbi K."/>
            <person name="Hall N."/>
            <person name="Watson M."/>
            <person name="Adriaenssens E.M."/>
            <person name="Foster-Nyarko E."/>
            <person name="Jarju S."/>
            <person name="Secka A."/>
            <person name="Antonio M."/>
            <person name="Oren A."/>
            <person name="Chaudhuri R.R."/>
            <person name="La Ragione R."/>
            <person name="Hildebrand F."/>
            <person name="Pallen M.J."/>
        </authorList>
    </citation>
    <scope>NUCLEOTIDE SEQUENCE</scope>
    <source>
        <strain evidence="4">ChiGjej1B1-19959</strain>
    </source>
</reference>
<feature type="transmembrane region" description="Helical" evidence="2">
    <location>
        <begin position="145"/>
        <end position="164"/>
    </location>
</feature>
<dbReference type="PROSITE" id="PS50943">
    <property type="entry name" value="HTH_CROC1"/>
    <property type="match status" value="1"/>
</dbReference>
<keyword evidence="2" id="KW-0472">Membrane</keyword>
<name>A0A9D1IFX2_9FIRM</name>
<evidence type="ECO:0000259" key="3">
    <source>
        <dbReference type="PROSITE" id="PS50943"/>
    </source>
</evidence>
<feature type="transmembrane region" description="Helical" evidence="2">
    <location>
        <begin position="354"/>
        <end position="372"/>
    </location>
</feature>
<feature type="domain" description="HTH cro/C1-type" evidence="3">
    <location>
        <begin position="8"/>
        <end position="62"/>
    </location>
</feature>
<dbReference type="Gene3D" id="1.10.260.40">
    <property type="entry name" value="lambda repressor-like DNA-binding domains"/>
    <property type="match status" value="1"/>
</dbReference>
<dbReference type="AlphaFoldDB" id="A0A9D1IFX2"/>
<dbReference type="InterPro" id="IPR001387">
    <property type="entry name" value="Cro/C1-type_HTH"/>
</dbReference>
<gene>
    <name evidence="4" type="ORF">IAC53_00860</name>
</gene>
<proteinExistence type="predicted"/>
<dbReference type="EMBL" id="DVMW01000008">
    <property type="protein sequence ID" value="HIU35144.1"/>
    <property type="molecule type" value="Genomic_DNA"/>
</dbReference>
<comment type="caution">
    <text evidence="4">The sequence shown here is derived from an EMBL/GenBank/DDBJ whole genome shotgun (WGS) entry which is preliminary data.</text>
</comment>
<keyword evidence="1" id="KW-0238">DNA-binding</keyword>
<dbReference type="Pfam" id="PF09925">
    <property type="entry name" value="DUF2157"/>
    <property type="match status" value="1"/>
</dbReference>